<dbReference type="SUPFAM" id="SSF47384">
    <property type="entry name" value="Homodimeric domain of signal transducing histidine kinase"/>
    <property type="match status" value="1"/>
</dbReference>
<protein>
    <recommendedName>
        <fullName evidence="3">histidine kinase</fullName>
        <ecNumber evidence="3">2.7.13.3</ecNumber>
    </recommendedName>
</protein>
<dbReference type="SMART" id="SM00388">
    <property type="entry name" value="HisKA"/>
    <property type="match status" value="1"/>
</dbReference>
<dbReference type="InterPro" id="IPR036890">
    <property type="entry name" value="HATPase_C_sf"/>
</dbReference>
<keyword evidence="8" id="KW-0472">Membrane</keyword>
<keyword evidence="6 10" id="KW-0418">Kinase</keyword>
<comment type="catalytic activity">
    <reaction evidence="1">
        <text>ATP + protein L-histidine = ADP + protein N-phospho-L-histidine.</text>
        <dbReference type="EC" id="2.7.13.3"/>
    </reaction>
</comment>
<dbReference type="Proteomes" id="UP000823896">
    <property type="component" value="Unassembled WGS sequence"/>
</dbReference>
<dbReference type="PRINTS" id="PR00344">
    <property type="entry name" value="BCTRLSENSOR"/>
</dbReference>
<keyword evidence="8" id="KW-1133">Transmembrane helix</keyword>
<reference evidence="10" key="2">
    <citation type="submission" date="2021-04" db="EMBL/GenBank/DDBJ databases">
        <authorList>
            <person name="Gilroy R."/>
        </authorList>
    </citation>
    <scope>NUCLEOTIDE SEQUENCE</scope>
    <source>
        <strain evidence="10">CHK187-11901</strain>
    </source>
</reference>
<evidence type="ECO:0000256" key="6">
    <source>
        <dbReference type="ARBA" id="ARBA00022777"/>
    </source>
</evidence>
<dbReference type="EC" id="2.7.13.3" evidence="3"/>
<gene>
    <name evidence="10" type="ORF">H9702_05070</name>
</gene>
<evidence type="ECO:0000256" key="1">
    <source>
        <dbReference type="ARBA" id="ARBA00000085"/>
    </source>
</evidence>
<feature type="transmembrane region" description="Helical" evidence="8">
    <location>
        <begin position="33"/>
        <end position="53"/>
    </location>
</feature>
<evidence type="ECO:0000256" key="2">
    <source>
        <dbReference type="ARBA" id="ARBA00004370"/>
    </source>
</evidence>
<dbReference type="InterPro" id="IPR036097">
    <property type="entry name" value="HisK_dim/P_sf"/>
</dbReference>
<dbReference type="SMART" id="SM00387">
    <property type="entry name" value="HATPase_c"/>
    <property type="match status" value="1"/>
</dbReference>
<dbReference type="CDD" id="cd00082">
    <property type="entry name" value="HisKA"/>
    <property type="match status" value="1"/>
</dbReference>
<dbReference type="GO" id="GO:0000155">
    <property type="term" value="F:phosphorelay sensor kinase activity"/>
    <property type="evidence" value="ECO:0007669"/>
    <property type="project" value="InterPro"/>
</dbReference>
<dbReference type="PANTHER" id="PTHR45453:SF1">
    <property type="entry name" value="PHOSPHATE REGULON SENSOR PROTEIN PHOR"/>
    <property type="match status" value="1"/>
</dbReference>
<dbReference type="GO" id="GO:0016036">
    <property type="term" value="P:cellular response to phosphate starvation"/>
    <property type="evidence" value="ECO:0007669"/>
    <property type="project" value="TreeGrafter"/>
</dbReference>
<evidence type="ECO:0000313" key="10">
    <source>
        <dbReference type="EMBL" id="HJC36484.1"/>
    </source>
</evidence>
<dbReference type="EMBL" id="DWWM01000029">
    <property type="protein sequence ID" value="HJC36484.1"/>
    <property type="molecule type" value="Genomic_DNA"/>
</dbReference>
<dbReference type="GO" id="GO:0005886">
    <property type="term" value="C:plasma membrane"/>
    <property type="evidence" value="ECO:0007669"/>
    <property type="project" value="TreeGrafter"/>
</dbReference>
<dbReference type="InterPro" id="IPR004358">
    <property type="entry name" value="Sig_transdc_His_kin-like_C"/>
</dbReference>
<dbReference type="Pfam" id="PF02518">
    <property type="entry name" value="HATPase_c"/>
    <property type="match status" value="1"/>
</dbReference>
<sequence>MNHRDIRRWALFILALCLLITAILLLIAPQLVLPFLLSALLWNAVSAALIHLVNRRIRTLSDQLMRVYSNSLHTDIRDNEEGALSILRNDIYKITRTFHEQQKQSEKDRLFLSDTISDISHQLRTPLTSMRMMNELLQQDLPEAQRQEFFSCVNQQLDRLEWLVSSLLKLARMDACAITFQPAQVTLQQLVLSALEPLTTMIQDKQIQIDMDVGSIQVRTDPGWSSEALLNILKNAAEHTPVNGTIRIRARQTPVHTALQITDSGPGMNREELAHVFERFYRGTHAADGSVGIGMAMAQSILRAQHGDIRADSQPGSGASFTVLFQASDT</sequence>
<evidence type="ECO:0000313" key="11">
    <source>
        <dbReference type="Proteomes" id="UP000823896"/>
    </source>
</evidence>
<evidence type="ECO:0000256" key="5">
    <source>
        <dbReference type="ARBA" id="ARBA00022679"/>
    </source>
</evidence>
<keyword evidence="8" id="KW-0812">Transmembrane</keyword>
<keyword evidence="7" id="KW-0902">Two-component regulatory system</keyword>
<dbReference type="CDD" id="cd00075">
    <property type="entry name" value="HATPase"/>
    <property type="match status" value="1"/>
</dbReference>
<dbReference type="Gene3D" id="3.30.565.10">
    <property type="entry name" value="Histidine kinase-like ATPase, C-terminal domain"/>
    <property type="match status" value="1"/>
</dbReference>
<evidence type="ECO:0000259" key="9">
    <source>
        <dbReference type="PROSITE" id="PS50109"/>
    </source>
</evidence>
<proteinExistence type="predicted"/>
<evidence type="ECO:0000256" key="4">
    <source>
        <dbReference type="ARBA" id="ARBA00022553"/>
    </source>
</evidence>
<dbReference type="InterPro" id="IPR005467">
    <property type="entry name" value="His_kinase_dom"/>
</dbReference>
<dbReference type="PANTHER" id="PTHR45453">
    <property type="entry name" value="PHOSPHATE REGULON SENSOR PROTEIN PHOR"/>
    <property type="match status" value="1"/>
</dbReference>
<organism evidence="10 11">
    <name type="scientific">Candidatus Merdibacter merdavium</name>
    <dbReference type="NCBI Taxonomy" id="2838692"/>
    <lineage>
        <taxon>Bacteria</taxon>
        <taxon>Bacillati</taxon>
        <taxon>Bacillota</taxon>
        <taxon>Erysipelotrichia</taxon>
        <taxon>Erysipelotrichales</taxon>
        <taxon>Erysipelotrichaceae</taxon>
        <taxon>Merdibacter</taxon>
    </lineage>
</organism>
<dbReference type="GO" id="GO:0004721">
    <property type="term" value="F:phosphoprotein phosphatase activity"/>
    <property type="evidence" value="ECO:0007669"/>
    <property type="project" value="TreeGrafter"/>
</dbReference>
<comment type="caution">
    <text evidence="10">The sequence shown here is derived from an EMBL/GenBank/DDBJ whole genome shotgun (WGS) entry which is preliminary data.</text>
</comment>
<keyword evidence="4" id="KW-0597">Phosphoprotein</keyword>
<dbReference type="InterPro" id="IPR003594">
    <property type="entry name" value="HATPase_dom"/>
</dbReference>
<evidence type="ECO:0000256" key="8">
    <source>
        <dbReference type="SAM" id="Phobius"/>
    </source>
</evidence>
<evidence type="ECO:0000256" key="7">
    <source>
        <dbReference type="ARBA" id="ARBA00023012"/>
    </source>
</evidence>
<dbReference type="PROSITE" id="PS50109">
    <property type="entry name" value="HIS_KIN"/>
    <property type="match status" value="1"/>
</dbReference>
<name>A0A9D2NR95_9FIRM</name>
<feature type="domain" description="Histidine kinase" evidence="9">
    <location>
        <begin position="118"/>
        <end position="329"/>
    </location>
</feature>
<dbReference type="Gene3D" id="1.10.287.130">
    <property type="match status" value="1"/>
</dbReference>
<dbReference type="InterPro" id="IPR050351">
    <property type="entry name" value="BphY/WalK/GraS-like"/>
</dbReference>
<evidence type="ECO:0000256" key="3">
    <source>
        <dbReference type="ARBA" id="ARBA00012438"/>
    </source>
</evidence>
<dbReference type="SUPFAM" id="SSF55874">
    <property type="entry name" value="ATPase domain of HSP90 chaperone/DNA topoisomerase II/histidine kinase"/>
    <property type="match status" value="1"/>
</dbReference>
<dbReference type="Pfam" id="PF00512">
    <property type="entry name" value="HisKA"/>
    <property type="match status" value="1"/>
</dbReference>
<accession>A0A9D2NR95</accession>
<feature type="transmembrane region" description="Helical" evidence="8">
    <location>
        <begin position="9"/>
        <end position="27"/>
    </location>
</feature>
<comment type="subcellular location">
    <subcellularLocation>
        <location evidence="2">Membrane</location>
    </subcellularLocation>
</comment>
<keyword evidence="5" id="KW-0808">Transferase</keyword>
<dbReference type="InterPro" id="IPR003661">
    <property type="entry name" value="HisK_dim/P_dom"/>
</dbReference>
<dbReference type="AlphaFoldDB" id="A0A9D2NR95"/>
<reference evidence="10" key="1">
    <citation type="journal article" date="2021" name="PeerJ">
        <title>Extensive microbial diversity within the chicken gut microbiome revealed by metagenomics and culture.</title>
        <authorList>
            <person name="Gilroy R."/>
            <person name="Ravi A."/>
            <person name="Getino M."/>
            <person name="Pursley I."/>
            <person name="Horton D.L."/>
            <person name="Alikhan N.F."/>
            <person name="Baker D."/>
            <person name="Gharbi K."/>
            <person name="Hall N."/>
            <person name="Watson M."/>
            <person name="Adriaenssens E.M."/>
            <person name="Foster-Nyarko E."/>
            <person name="Jarju S."/>
            <person name="Secka A."/>
            <person name="Antonio M."/>
            <person name="Oren A."/>
            <person name="Chaudhuri R.R."/>
            <person name="La Ragione R."/>
            <person name="Hildebrand F."/>
            <person name="Pallen M.J."/>
        </authorList>
    </citation>
    <scope>NUCLEOTIDE SEQUENCE</scope>
    <source>
        <strain evidence="10">CHK187-11901</strain>
    </source>
</reference>